<keyword evidence="6" id="KW-1185">Reference proteome</keyword>
<dbReference type="InterPro" id="IPR043146">
    <property type="entry name" value="Penicillin_amidase_N_B-knob"/>
</dbReference>
<dbReference type="Proteomes" id="UP000263012">
    <property type="component" value="Chromosome"/>
</dbReference>
<comment type="similarity">
    <text evidence="1">Belongs to the peptidase S45 family.</text>
</comment>
<dbReference type="SUPFAM" id="SSF56235">
    <property type="entry name" value="N-terminal nucleophile aminohydrolases (Ntn hydrolases)"/>
    <property type="match status" value="1"/>
</dbReference>
<feature type="region of interest" description="Disordered" evidence="4">
    <location>
        <begin position="234"/>
        <end position="270"/>
    </location>
</feature>
<evidence type="ECO:0000313" key="5">
    <source>
        <dbReference type="EMBL" id="AUX08664.1"/>
    </source>
</evidence>
<dbReference type="OrthoDB" id="56056at2157"/>
<dbReference type="AlphaFoldDB" id="A0A343THU2"/>
<evidence type="ECO:0000256" key="1">
    <source>
        <dbReference type="ARBA" id="ARBA00006586"/>
    </source>
</evidence>
<dbReference type="GO" id="GO:0017000">
    <property type="term" value="P:antibiotic biosynthetic process"/>
    <property type="evidence" value="ECO:0007669"/>
    <property type="project" value="InterPro"/>
</dbReference>
<dbReference type="CDD" id="cd03747">
    <property type="entry name" value="Ntn_PGA_like"/>
    <property type="match status" value="1"/>
</dbReference>
<keyword evidence="2 5" id="KW-0378">Hydrolase</keyword>
<dbReference type="Gene3D" id="3.60.20.10">
    <property type="entry name" value="Glutamine Phosphoribosylpyrophosphate, subunit 1, domain 1"/>
    <property type="match status" value="1"/>
</dbReference>
<dbReference type="InterPro" id="IPR002692">
    <property type="entry name" value="S45"/>
</dbReference>
<gene>
    <name evidence="5" type="ORF">AArcSl_1026</name>
</gene>
<sequence>MDSGDTPTGGRSISVSRRDLVSAVLAGGVAGGVLSPVSGYLRGFAPLSGTVWGAAGDDRIRQLSSPYGAATVRFDDEGVPHVDADSEVAAYYAVGYAQAADRLFQLDLQRRVMRGRLSEVVGPDALESDEFNVRMGFLDAARANWERLRGEPVGEAVTAFAEGVNARIDDGPLPMEFGLLAYEPDPWTPVDTMLMEKQISWGLTGSFRTLRLALLEERLGADIVEELYPSRIPHDAPILRKDDGSSPGRDAVSRSPGAIDDRESGTDVSGLSSAEVARLSRFESPPGVGSNSWVVSGEHTDSGRPIVANDPHLDLSVPPLWYEQHVETPDASVRGVTFPGVPFVIIGANHAGAWGFTNAGADVIDFYTYEVDDDGDRYRYRGEWREFDREARQIPVEGERDRTIEVNRTVHGPMIDREGRSVAVAWTGLAATRTTRAIFEYARSGGIDDFLEATRRFDLPTQCLVYADRDGRTLFQVTGKVPIRRTDGEPVRGDRVFDGSAGEGEWDGFEPYGQPTWEGFIPFEEMPAAIDPTHLGTANQRVIDDDRYPHYFAASYADGYRGRRVWDLLDERIEENRPVDRQFVRSMQLDVRDYRIDDADFLVPALTHAEASSRVRNAGETLSEWDGRMDRDSRGALLFAAWLDGYREIVFEPLFSDLGLGAEYYPGDWALLNAGPDSSLFDGRDRAELAREAMERALDGIDGDNPRFGGADRYGDATHTGVLTHPFGVGALGYPRHETDGSPRTLMNFRPARPAGSSWRMICEPDGDCEAILPGGNSGNYFSPHYDDQLRRWADGEYKPMDRELRGDVRFRFISAGDGGDDE</sequence>
<dbReference type="PANTHER" id="PTHR34218">
    <property type="entry name" value="PEPTIDASE S45 PENICILLIN AMIDASE"/>
    <property type="match status" value="1"/>
</dbReference>
<dbReference type="InterPro" id="IPR029055">
    <property type="entry name" value="Ntn_hydrolases_N"/>
</dbReference>
<proteinExistence type="inferred from homology"/>
<dbReference type="Pfam" id="PF01804">
    <property type="entry name" value="Penicil_amidase"/>
    <property type="match status" value="1"/>
</dbReference>
<reference evidence="6" key="1">
    <citation type="submission" date="2017-11" db="EMBL/GenBank/DDBJ databases">
        <title>Phenotypic and genomic properties of facultatively anaerobic sulfur-reducing natronoarchaea from hypersaline soda lakes.</title>
        <authorList>
            <person name="Sorokin D.Y."/>
            <person name="Kublanov I.V."/>
            <person name="Roman P."/>
            <person name="Sinninghe Damste J.S."/>
            <person name="Golyshin P.N."/>
            <person name="Rojo D."/>
            <person name="Ciordia S."/>
            <person name="Mena M.D.C."/>
            <person name="Ferrer M."/>
            <person name="Messina E."/>
            <person name="Smedile F."/>
            <person name="La Spada G."/>
            <person name="La Cono V."/>
            <person name="Yakimov M.M."/>
        </authorList>
    </citation>
    <scope>NUCLEOTIDE SEQUENCE [LARGE SCALE GENOMIC DNA]</scope>
    <source>
        <strain evidence="6">AArc-Sl</strain>
    </source>
</reference>
<dbReference type="EMBL" id="CP025066">
    <property type="protein sequence ID" value="AUX08664.1"/>
    <property type="molecule type" value="Genomic_DNA"/>
</dbReference>
<protein>
    <submittedName>
        <fullName evidence="5">Penicillin amidase</fullName>
        <ecNumber evidence="5">3.5.1.11</ecNumber>
    </submittedName>
</protein>
<dbReference type="Gene3D" id="1.10.1400.10">
    <property type="match status" value="1"/>
</dbReference>
<dbReference type="GeneID" id="37877371"/>
<dbReference type="Gene3D" id="1.10.439.10">
    <property type="entry name" value="Penicillin Amidohydrolase, domain 1"/>
    <property type="match status" value="1"/>
</dbReference>
<evidence type="ECO:0000256" key="3">
    <source>
        <dbReference type="ARBA" id="ARBA00023145"/>
    </source>
</evidence>
<accession>A0A343THU2</accession>
<dbReference type="InterPro" id="IPR014395">
    <property type="entry name" value="Pen/GL7ACA/AHL_acylase"/>
</dbReference>
<dbReference type="InterPro" id="IPR043147">
    <property type="entry name" value="Penicillin_amidase_A-knob"/>
</dbReference>
<name>A0A343THU2_9EURY</name>
<dbReference type="EC" id="3.5.1.11" evidence="5"/>
<keyword evidence="3" id="KW-0865">Zymogen</keyword>
<organism evidence="5 6">
    <name type="scientific">Halalkaliarchaeum desulfuricum</name>
    <dbReference type="NCBI Taxonomy" id="2055893"/>
    <lineage>
        <taxon>Archaea</taxon>
        <taxon>Methanobacteriati</taxon>
        <taxon>Methanobacteriota</taxon>
        <taxon>Stenosarchaea group</taxon>
        <taxon>Halobacteria</taxon>
        <taxon>Halobacteriales</taxon>
        <taxon>Haloferacaceae</taxon>
        <taxon>Halalkaliarchaeum</taxon>
    </lineage>
</organism>
<dbReference type="Gene3D" id="2.30.120.10">
    <property type="match status" value="1"/>
</dbReference>
<evidence type="ECO:0000256" key="4">
    <source>
        <dbReference type="SAM" id="MobiDB-lite"/>
    </source>
</evidence>
<dbReference type="PANTHER" id="PTHR34218:SF4">
    <property type="entry name" value="ACYL-HOMOSERINE LACTONE ACYLASE QUIP"/>
    <property type="match status" value="1"/>
</dbReference>
<dbReference type="InterPro" id="IPR023343">
    <property type="entry name" value="Penicillin_amidase_dom1"/>
</dbReference>
<evidence type="ECO:0000256" key="2">
    <source>
        <dbReference type="ARBA" id="ARBA00022801"/>
    </source>
</evidence>
<dbReference type="PIRSF" id="PIRSF001227">
    <property type="entry name" value="Pen_acylase"/>
    <property type="match status" value="1"/>
</dbReference>
<evidence type="ECO:0000313" key="6">
    <source>
        <dbReference type="Proteomes" id="UP000263012"/>
    </source>
</evidence>
<dbReference type="RefSeq" id="WP_119815983.1">
    <property type="nucleotide sequence ID" value="NZ_CP025066.1"/>
</dbReference>
<feature type="compositionally biased region" description="Basic and acidic residues" evidence="4">
    <location>
        <begin position="234"/>
        <end position="244"/>
    </location>
</feature>
<dbReference type="GO" id="GO:0008953">
    <property type="term" value="F:penicillin amidase activity"/>
    <property type="evidence" value="ECO:0007669"/>
    <property type="project" value="UniProtKB-EC"/>
</dbReference>
<dbReference type="KEGG" id="hdf:AArcSl_1026"/>